<keyword evidence="1" id="KW-0812">Transmembrane</keyword>
<dbReference type="InterPro" id="IPR009571">
    <property type="entry name" value="SUR7/Rim9-like_fungi"/>
</dbReference>
<dbReference type="GO" id="GO:0030866">
    <property type="term" value="P:cortical actin cytoskeleton organization"/>
    <property type="evidence" value="ECO:0007669"/>
    <property type="project" value="TreeGrafter"/>
</dbReference>
<keyword evidence="3" id="KW-1185">Reference proteome</keyword>
<keyword evidence="1" id="KW-0472">Membrane</keyword>
<organism evidence="2 3">
    <name type="scientific">Ascoidea rubescens DSM 1968</name>
    <dbReference type="NCBI Taxonomy" id="1344418"/>
    <lineage>
        <taxon>Eukaryota</taxon>
        <taxon>Fungi</taxon>
        <taxon>Dikarya</taxon>
        <taxon>Ascomycota</taxon>
        <taxon>Saccharomycotina</taxon>
        <taxon>Saccharomycetes</taxon>
        <taxon>Ascoideaceae</taxon>
        <taxon>Ascoidea</taxon>
    </lineage>
</organism>
<dbReference type="GO" id="GO:0005886">
    <property type="term" value="C:plasma membrane"/>
    <property type="evidence" value="ECO:0007669"/>
    <property type="project" value="InterPro"/>
</dbReference>
<evidence type="ECO:0000256" key="1">
    <source>
        <dbReference type="SAM" id="Phobius"/>
    </source>
</evidence>
<protein>
    <submittedName>
        <fullName evidence="2">SUR7-domain-containing protein</fullName>
    </submittedName>
</protein>
<reference evidence="3" key="1">
    <citation type="submission" date="2016-05" db="EMBL/GenBank/DDBJ databases">
        <title>Comparative genomics of biotechnologically important yeasts.</title>
        <authorList>
            <consortium name="DOE Joint Genome Institute"/>
            <person name="Riley R."/>
            <person name="Haridas S."/>
            <person name="Wolfe K.H."/>
            <person name="Lopes M.R."/>
            <person name="Hittinger C.T."/>
            <person name="Goker M."/>
            <person name="Salamov A."/>
            <person name="Wisecaver J."/>
            <person name="Long T.M."/>
            <person name="Aerts A.L."/>
            <person name="Barry K."/>
            <person name="Choi C."/>
            <person name="Clum A."/>
            <person name="Coughlan A.Y."/>
            <person name="Deshpande S."/>
            <person name="Douglass A.P."/>
            <person name="Hanson S.J."/>
            <person name="Klenk H.-P."/>
            <person name="Labutti K."/>
            <person name="Lapidus A."/>
            <person name="Lindquist E."/>
            <person name="Lipzen A."/>
            <person name="Meier-Kolthoff J.P."/>
            <person name="Ohm R.A."/>
            <person name="Otillar R.P."/>
            <person name="Pangilinan J."/>
            <person name="Peng Y."/>
            <person name="Rokas A."/>
            <person name="Rosa C.A."/>
            <person name="Scheuner C."/>
            <person name="Sibirny A.A."/>
            <person name="Slot J.C."/>
            <person name="Stielow J.B."/>
            <person name="Sun H."/>
            <person name="Kurtzman C.P."/>
            <person name="Blackwell M."/>
            <person name="Grigoriev I.V."/>
            <person name="Jeffries T.W."/>
        </authorList>
    </citation>
    <scope>NUCLEOTIDE SEQUENCE [LARGE SCALE GENOMIC DNA]</scope>
    <source>
        <strain evidence="3">DSM 1968</strain>
    </source>
</reference>
<dbReference type="GO" id="GO:0031505">
    <property type="term" value="P:fungal-type cell wall organization"/>
    <property type="evidence" value="ECO:0007669"/>
    <property type="project" value="TreeGrafter"/>
</dbReference>
<dbReference type="Pfam" id="PF06687">
    <property type="entry name" value="SUR7"/>
    <property type="match status" value="1"/>
</dbReference>
<accession>A0A1D2VSL9</accession>
<dbReference type="GO" id="GO:0005938">
    <property type="term" value="C:cell cortex"/>
    <property type="evidence" value="ECO:0007669"/>
    <property type="project" value="TreeGrafter"/>
</dbReference>
<dbReference type="EMBL" id="KV454475">
    <property type="protein sequence ID" value="ODV64555.1"/>
    <property type="molecule type" value="Genomic_DNA"/>
</dbReference>
<dbReference type="InParanoid" id="A0A1D2VSL9"/>
<dbReference type="AlphaFoldDB" id="A0A1D2VSL9"/>
<name>A0A1D2VSL9_9ASCO</name>
<dbReference type="GeneID" id="30963329"/>
<dbReference type="RefSeq" id="XP_020050862.1">
    <property type="nucleotide sequence ID" value="XM_020189693.1"/>
</dbReference>
<keyword evidence="1" id="KW-1133">Transmembrane helix</keyword>
<dbReference type="FunCoup" id="A0A1D2VSL9">
    <property type="interactions" value="50"/>
</dbReference>
<dbReference type="GO" id="GO:0045121">
    <property type="term" value="C:membrane raft"/>
    <property type="evidence" value="ECO:0007669"/>
    <property type="project" value="TreeGrafter"/>
</dbReference>
<feature type="non-terminal residue" evidence="2">
    <location>
        <position position="188"/>
    </location>
</feature>
<evidence type="ECO:0000313" key="2">
    <source>
        <dbReference type="EMBL" id="ODV64555.1"/>
    </source>
</evidence>
<dbReference type="Proteomes" id="UP000095038">
    <property type="component" value="Unassembled WGS sequence"/>
</dbReference>
<feature type="transmembrane region" description="Helical" evidence="1">
    <location>
        <begin position="107"/>
        <end position="128"/>
    </location>
</feature>
<gene>
    <name evidence="2" type="ORF">ASCRUDRAFT_21496</name>
</gene>
<feature type="transmembrane region" description="Helical" evidence="1">
    <location>
        <begin position="140"/>
        <end position="164"/>
    </location>
</feature>
<feature type="non-terminal residue" evidence="2">
    <location>
        <position position="1"/>
    </location>
</feature>
<dbReference type="PANTHER" id="PTHR36414">
    <property type="entry name" value="PROTEIN SUR7"/>
    <property type="match status" value="1"/>
</dbReference>
<dbReference type="GO" id="GO:0006897">
    <property type="term" value="P:endocytosis"/>
    <property type="evidence" value="ECO:0007669"/>
    <property type="project" value="TreeGrafter"/>
</dbReference>
<evidence type="ECO:0000313" key="3">
    <source>
        <dbReference type="Proteomes" id="UP000095038"/>
    </source>
</evidence>
<dbReference type="OrthoDB" id="5419460at2759"/>
<sequence length="188" mass="20983">LSVAISLFLLAGATLMLIFVVMSGSTTSFPINRLYWVEGDTSLISNAPDVTRWTFWGRCEEISSRNRNCDHLGPAYPISPYTNFDTTVNVPEKFVNEEDTFYYLSRFAFGLFWTGLVFTGVSLITEIFTLCSHTFQKIEVVFISLALFTTLTATCLITACVVLVRNAFHDADLDSEIGSIMIGLIWAS</sequence>
<dbReference type="GO" id="GO:0032185">
    <property type="term" value="P:septin cytoskeleton organization"/>
    <property type="evidence" value="ECO:0007669"/>
    <property type="project" value="TreeGrafter"/>
</dbReference>
<proteinExistence type="predicted"/>
<dbReference type="STRING" id="1344418.A0A1D2VSL9"/>
<dbReference type="PANTHER" id="PTHR36414:SF1">
    <property type="entry name" value="PROTEIN SUR7"/>
    <property type="match status" value="1"/>
</dbReference>